<dbReference type="FunFam" id="3.30.70.360:FF:000001">
    <property type="entry name" value="N-acetyldiaminopimelate deacetylase"/>
    <property type="match status" value="1"/>
</dbReference>
<dbReference type="GO" id="GO:0050118">
    <property type="term" value="F:N-acetyldiaminopimelate deacetylase activity"/>
    <property type="evidence" value="ECO:0007669"/>
    <property type="project" value="UniProtKB-ARBA"/>
</dbReference>
<evidence type="ECO:0000313" key="4">
    <source>
        <dbReference type="EMBL" id="RRD03685.1"/>
    </source>
</evidence>
<feature type="domain" description="Peptidase M20 dimerisation" evidence="3">
    <location>
        <begin position="192"/>
        <end position="279"/>
    </location>
</feature>
<dbReference type="Pfam" id="PF07687">
    <property type="entry name" value="M20_dimer"/>
    <property type="match status" value="1"/>
</dbReference>
<dbReference type="GO" id="GO:0019877">
    <property type="term" value="P:diaminopimelate biosynthetic process"/>
    <property type="evidence" value="ECO:0007669"/>
    <property type="project" value="UniProtKB-ARBA"/>
</dbReference>
<feature type="binding site" evidence="2">
    <location>
        <position position="140"/>
    </location>
    <ligand>
        <name>Mn(2+)</name>
        <dbReference type="ChEBI" id="CHEBI:29035"/>
        <label>2</label>
    </ligand>
</feature>
<dbReference type="PANTHER" id="PTHR11014:SF63">
    <property type="entry name" value="METALLOPEPTIDASE, PUTATIVE (AFU_ORTHOLOGUE AFUA_6G09600)-RELATED"/>
    <property type="match status" value="1"/>
</dbReference>
<keyword evidence="2" id="KW-0479">Metal-binding</keyword>
<reference evidence="4 5" key="1">
    <citation type="submission" date="2018-11" db="EMBL/GenBank/DDBJ databases">
        <title>Genomes From Bacteria Associated with the Canine Oral Cavity: a Test Case for Automated Genome-Based Taxonomic Assignment.</title>
        <authorList>
            <person name="Coil D.A."/>
            <person name="Jospin G."/>
            <person name="Darling A.E."/>
            <person name="Wallis C."/>
            <person name="Davis I.J."/>
            <person name="Harris S."/>
            <person name="Eisen J.A."/>
            <person name="Holcombe L.J."/>
            <person name="O'Flynn C."/>
        </authorList>
    </citation>
    <scope>NUCLEOTIDE SEQUENCE [LARGE SCALE GENOMIC DNA]</scope>
    <source>
        <strain evidence="4 5">OH887_COT-365</strain>
    </source>
</reference>
<dbReference type="Gene3D" id="3.30.70.360">
    <property type="match status" value="1"/>
</dbReference>
<evidence type="ECO:0000256" key="1">
    <source>
        <dbReference type="ARBA" id="ARBA00022801"/>
    </source>
</evidence>
<gene>
    <name evidence="4" type="ORF">EII34_12805</name>
</gene>
<dbReference type="AlphaFoldDB" id="A0A3P1T3F3"/>
<keyword evidence="2" id="KW-0464">Manganese</keyword>
<dbReference type="SUPFAM" id="SSF53187">
    <property type="entry name" value="Zn-dependent exopeptidases"/>
    <property type="match status" value="1"/>
</dbReference>
<dbReference type="CDD" id="cd03886">
    <property type="entry name" value="M20_Acy1"/>
    <property type="match status" value="1"/>
</dbReference>
<comment type="cofactor">
    <cofactor evidence="2">
        <name>Mn(2+)</name>
        <dbReference type="ChEBI" id="CHEBI:29035"/>
    </cofactor>
    <text evidence="2">The Mn(2+) ion enhances activity.</text>
</comment>
<dbReference type="GO" id="GO:0046872">
    <property type="term" value="F:metal ion binding"/>
    <property type="evidence" value="ECO:0007669"/>
    <property type="project" value="UniProtKB-KW"/>
</dbReference>
<name>A0A3P1T3F3_9ACTN</name>
<dbReference type="Proteomes" id="UP000280819">
    <property type="component" value="Unassembled WGS sequence"/>
</dbReference>
<dbReference type="OrthoDB" id="9777385at2"/>
<organism evidence="4 5">
    <name type="scientific">Arachnia propionica</name>
    <dbReference type="NCBI Taxonomy" id="1750"/>
    <lineage>
        <taxon>Bacteria</taxon>
        <taxon>Bacillati</taxon>
        <taxon>Actinomycetota</taxon>
        <taxon>Actinomycetes</taxon>
        <taxon>Propionibacteriales</taxon>
        <taxon>Propionibacteriaceae</taxon>
        <taxon>Arachnia</taxon>
    </lineage>
</organism>
<protein>
    <submittedName>
        <fullName evidence="4">Amidohydrolase</fullName>
    </submittedName>
</protein>
<dbReference type="EMBL" id="RQZG01000017">
    <property type="protein sequence ID" value="RRD03685.1"/>
    <property type="molecule type" value="Genomic_DNA"/>
</dbReference>
<evidence type="ECO:0000256" key="2">
    <source>
        <dbReference type="PIRSR" id="PIRSR005962-1"/>
    </source>
</evidence>
<dbReference type="SUPFAM" id="SSF55031">
    <property type="entry name" value="Bacterial exopeptidase dimerisation domain"/>
    <property type="match status" value="1"/>
</dbReference>
<dbReference type="Pfam" id="PF01546">
    <property type="entry name" value="Peptidase_M20"/>
    <property type="match status" value="1"/>
</dbReference>
<dbReference type="RefSeq" id="WP_124845560.1">
    <property type="nucleotide sequence ID" value="NZ_JAUNKP010000010.1"/>
</dbReference>
<feature type="binding site" evidence="2">
    <location>
        <position position="104"/>
    </location>
    <ligand>
        <name>Mn(2+)</name>
        <dbReference type="ChEBI" id="CHEBI:29035"/>
        <label>2</label>
    </ligand>
</feature>
<dbReference type="NCBIfam" id="TIGR01891">
    <property type="entry name" value="amidohydrolases"/>
    <property type="match status" value="1"/>
</dbReference>
<proteinExistence type="predicted"/>
<comment type="caution">
    <text evidence="4">The sequence shown here is derived from an EMBL/GenBank/DDBJ whole genome shotgun (WGS) entry which is preliminary data.</text>
</comment>
<dbReference type="InterPro" id="IPR036264">
    <property type="entry name" value="Bact_exopeptidase_dim_dom"/>
</dbReference>
<evidence type="ECO:0000259" key="3">
    <source>
        <dbReference type="Pfam" id="PF07687"/>
    </source>
</evidence>
<dbReference type="PANTHER" id="PTHR11014">
    <property type="entry name" value="PEPTIDASE M20 FAMILY MEMBER"/>
    <property type="match status" value="1"/>
</dbReference>
<accession>A0A3P1T3F3</accession>
<dbReference type="InterPro" id="IPR002933">
    <property type="entry name" value="Peptidase_M20"/>
</dbReference>
<sequence length="402" mass="43252">MSIRDYIAGIEDELVTLRRDLHRIPEVGLHLPDTQARVLAALAGLPLEITLGRQVSSIVAVLRGTAPGDGERPVVLLRGDMDALPVAELTQEPFASTNGNMHACGHDLHMALLVGAVRALCAHRDQLAGDVIFQFQPGEEGVDGCRYMLEEGLLDAAGRRPDAAWAIHVWSAMDPCGVFSTKLGTVMASSDEFRVKVLGRGGHGSAPHRAADPVAPMAQMITATHELVTRRFDIFDPVVVTVGHVRAGTAHNVIPEYAEFHGTFRAFSDEARNRVAELLPALFTGIAEAHGVDVTFERVEQYPVTVNDEAATREVAAVVAELFGEQRHVRWEHPLSAAEDFSRILQAAPGSFIGLSACPPELDPASAPMNHSAHARFDDRVVADGATLLAELAARRLAPVAE</sequence>
<dbReference type="InterPro" id="IPR017439">
    <property type="entry name" value="Amidohydrolase"/>
</dbReference>
<keyword evidence="1 4" id="KW-0378">Hydrolase</keyword>
<dbReference type="Gene3D" id="3.40.630.10">
    <property type="entry name" value="Zn peptidases"/>
    <property type="match status" value="1"/>
</dbReference>
<feature type="binding site" evidence="2">
    <location>
        <position position="106"/>
    </location>
    <ligand>
        <name>Mn(2+)</name>
        <dbReference type="ChEBI" id="CHEBI:29035"/>
        <label>2</label>
    </ligand>
</feature>
<dbReference type="PIRSF" id="PIRSF005962">
    <property type="entry name" value="Pept_M20D_amidohydro"/>
    <property type="match status" value="1"/>
</dbReference>
<dbReference type="InterPro" id="IPR011650">
    <property type="entry name" value="Peptidase_M20_dimer"/>
</dbReference>
<feature type="binding site" evidence="2">
    <location>
        <position position="168"/>
    </location>
    <ligand>
        <name>Mn(2+)</name>
        <dbReference type="ChEBI" id="CHEBI:29035"/>
        <label>2</label>
    </ligand>
</feature>
<evidence type="ECO:0000313" key="5">
    <source>
        <dbReference type="Proteomes" id="UP000280819"/>
    </source>
</evidence>
<feature type="binding site" evidence="2">
    <location>
        <position position="371"/>
    </location>
    <ligand>
        <name>Mn(2+)</name>
        <dbReference type="ChEBI" id="CHEBI:29035"/>
        <label>2</label>
    </ligand>
</feature>